<evidence type="ECO:0000313" key="3">
    <source>
        <dbReference type="EMBL" id="WFD11375.1"/>
    </source>
</evidence>
<dbReference type="EMBL" id="CP120733">
    <property type="protein sequence ID" value="WFD11375.1"/>
    <property type="molecule type" value="Genomic_DNA"/>
</dbReference>
<feature type="region of interest" description="Disordered" evidence="1">
    <location>
        <begin position="31"/>
        <end position="69"/>
    </location>
</feature>
<reference evidence="3 4" key="1">
    <citation type="submission" date="2023-03" db="EMBL/GenBank/DDBJ databases">
        <title>Complete genome sequence of Tepidibacter sp. SWIR-1, isolated from a deep-sea hydrothermal vent.</title>
        <authorList>
            <person name="Li X."/>
        </authorList>
    </citation>
    <scope>NUCLEOTIDE SEQUENCE [LARGE SCALE GENOMIC DNA]</scope>
    <source>
        <strain evidence="3 4">SWIR-1</strain>
    </source>
</reference>
<evidence type="ECO:0000256" key="1">
    <source>
        <dbReference type="SAM" id="MobiDB-lite"/>
    </source>
</evidence>
<feature type="signal peptide" evidence="2">
    <location>
        <begin position="1"/>
        <end position="19"/>
    </location>
</feature>
<protein>
    <recommendedName>
        <fullName evidence="5">Lipoprotein</fullName>
    </recommendedName>
</protein>
<gene>
    <name evidence="3" type="ORF">P4S50_04665</name>
</gene>
<accession>A0ABY8EEK4</accession>
<dbReference type="PROSITE" id="PS51257">
    <property type="entry name" value="PROKAR_LIPOPROTEIN"/>
    <property type="match status" value="1"/>
</dbReference>
<keyword evidence="4" id="KW-1185">Reference proteome</keyword>
<name>A0ABY8EEK4_9FIRM</name>
<keyword evidence="2" id="KW-0732">Signal</keyword>
<dbReference type="RefSeq" id="WP_277733408.1">
    <property type="nucleotide sequence ID" value="NZ_CP120733.1"/>
</dbReference>
<evidence type="ECO:0000256" key="2">
    <source>
        <dbReference type="SAM" id="SignalP"/>
    </source>
</evidence>
<evidence type="ECO:0000313" key="4">
    <source>
        <dbReference type="Proteomes" id="UP001222800"/>
    </source>
</evidence>
<organism evidence="3 4">
    <name type="scientific">Tepidibacter hydrothermalis</name>
    <dbReference type="NCBI Taxonomy" id="3036126"/>
    <lineage>
        <taxon>Bacteria</taxon>
        <taxon>Bacillati</taxon>
        <taxon>Bacillota</taxon>
        <taxon>Clostridia</taxon>
        <taxon>Peptostreptococcales</taxon>
        <taxon>Peptostreptococcaceae</taxon>
        <taxon>Tepidibacter</taxon>
    </lineage>
</organism>
<evidence type="ECO:0008006" key="5">
    <source>
        <dbReference type="Google" id="ProtNLM"/>
    </source>
</evidence>
<dbReference type="Proteomes" id="UP001222800">
    <property type="component" value="Chromosome"/>
</dbReference>
<feature type="chain" id="PRO_5046920001" description="Lipoprotein" evidence="2">
    <location>
        <begin position="20"/>
        <end position="452"/>
    </location>
</feature>
<sequence>MKKKILAVLCLISIIILSACNKNSDMMNNTKINQDSSISSQASNEALNNTSDQSIPSYKENNSVSPTSAAVNSDINEYEIIREQYSEGEDIVFSYPQVKGMKDTNREKIINQILKQDVMSYFKNTSYPEDRPYLQTLKISYEIKWKGNNLLSVQYYGWEDYSNSPHPNNLDFTSNINIKTGEIINLKDVFYIDELMIDSIIRNSSYVAPLDPDDADLIEEVRNNMINYLTEYSITNNRFYFTKDSFCVSIDVHHGIGDHADMATKYTDLTKSINTGNEIWNDFKEIRDKAMANTTENRQSQSSDKGTLSELYQFTQFEDQSFNVSLKNWGSVRFVSGLDFEKKLKFYLTDDKGNILYRFPEYYNNYSNNQTVSAVAFRDINKDGFKDIIIISSIDTKLTSFDIYFQKGQRYVQVPTLYDDINSSNEEYDTIDKIMEYMRTRGNDIVAQALDN</sequence>
<dbReference type="Gene3D" id="3.30.565.40">
    <property type="entry name" value="Fervidobacterium nodosum Rt17-B1 like"/>
    <property type="match status" value="1"/>
</dbReference>
<proteinExistence type="predicted"/>